<feature type="transmembrane region" description="Helical" evidence="11">
    <location>
        <begin position="27"/>
        <end position="49"/>
    </location>
</feature>
<keyword evidence="2" id="KW-0813">Transport</keyword>
<name>A0A1H3EBR2_9EURY</name>
<evidence type="ECO:0000256" key="7">
    <source>
        <dbReference type="ARBA" id="ARBA00022989"/>
    </source>
</evidence>
<keyword evidence="9 11" id="KW-0472">Membrane</keyword>
<keyword evidence="3" id="KW-0633">Potassium transport</keyword>
<dbReference type="PANTHER" id="PTHR10027">
    <property type="entry name" value="CALCIUM-ACTIVATED POTASSIUM CHANNEL ALPHA CHAIN"/>
    <property type="match status" value="1"/>
</dbReference>
<organism evidence="13 14">
    <name type="scientific">Halobellus clavatus</name>
    <dbReference type="NCBI Taxonomy" id="660517"/>
    <lineage>
        <taxon>Archaea</taxon>
        <taxon>Methanobacteriati</taxon>
        <taxon>Methanobacteriota</taxon>
        <taxon>Stenosarchaea group</taxon>
        <taxon>Halobacteria</taxon>
        <taxon>Halobacteriales</taxon>
        <taxon>Haloferacaceae</taxon>
        <taxon>Halobellus</taxon>
    </lineage>
</organism>
<feature type="transmembrane region" description="Helical" evidence="11">
    <location>
        <begin position="159"/>
        <end position="177"/>
    </location>
</feature>
<keyword evidence="10 13" id="KW-0407">Ion channel</keyword>
<feature type="transmembrane region" description="Helical" evidence="11">
    <location>
        <begin position="100"/>
        <end position="127"/>
    </location>
</feature>
<evidence type="ECO:0000256" key="2">
    <source>
        <dbReference type="ARBA" id="ARBA00022448"/>
    </source>
</evidence>
<feature type="domain" description="Ion transport" evidence="12">
    <location>
        <begin position="39"/>
        <end position="227"/>
    </location>
</feature>
<keyword evidence="7 11" id="KW-1133">Transmembrane helix</keyword>
<evidence type="ECO:0000259" key="12">
    <source>
        <dbReference type="Pfam" id="PF00520"/>
    </source>
</evidence>
<dbReference type="GO" id="GO:0005267">
    <property type="term" value="F:potassium channel activity"/>
    <property type="evidence" value="ECO:0007669"/>
    <property type="project" value="UniProtKB-KW"/>
</dbReference>
<keyword evidence="5" id="KW-0631">Potassium channel</keyword>
<dbReference type="AlphaFoldDB" id="A0A1H3EBR2"/>
<evidence type="ECO:0000256" key="1">
    <source>
        <dbReference type="ARBA" id="ARBA00004141"/>
    </source>
</evidence>
<keyword evidence="14" id="KW-1185">Reference proteome</keyword>
<dbReference type="PRINTS" id="PR00169">
    <property type="entry name" value="KCHANNEL"/>
</dbReference>
<dbReference type="InterPro" id="IPR027359">
    <property type="entry name" value="Volt_channel_dom_sf"/>
</dbReference>
<protein>
    <submittedName>
        <fullName evidence="13">Voltage-gated potassium channel</fullName>
    </submittedName>
</protein>
<dbReference type="SUPFAM" id="SSF81324">
    <property type="entry name" value="Voltage-gated potassium channels"/>
    <property type="match status" value="1"/>
</dbReference>
<dbReference type="Gene3D" id="1.10.287.70">
    <property type="match status" value="1"/>
</dbReference>
<evidence type="ECO:0000256" key="9">
    <source>
        <dbReference type="ARBA" id="ARBA00023136"/>
    </source>
</evidence>
<comment type="subcellular location">
    <subcellularLocation>
        <location evidence="1">Membrane</location>
        <topology evidence="1">Multi-pass membrane protein</topology>
    </subcellularLocation>
</comment>
<keyword evidence="8" id="KW-0406">Ion transport</keyword>
<evidence type="ECO:0000256" key="6">
    <source>
        <dbReference type="ARBA" id="ARBA00022958"/>
    </source>
</evidence>
<dbReference type="RefSeq" id="WP_089765581.1">
    <property type="nucleotide sequence ID" value="NZ_FNPB01000002.1"/>
</dbReference>
<accession>A0A1H3EBR2</accession>
<evidence type="ECO:0000256" key="8">
    <source>
        <dbReference type="ARBA" id="ARBA00023065"/>
    </source>
</evidence>
<reference evidence="14" key="1">
    <citation type="submission" date="2016-10" db="EMBL/GenBank/DDBJ databases">
        <authorList>
            <person name="Varghese N."/>
            <person name="Submissions S."/>
        </authorList>
    </citation>
    <scope>NUCLEOTIDE SEQUENCE [LARGE SCALE GENOMIC DNA]</scope>
    <source>
        <strain evidence="14">CGMCC 1.10118</strain>
    </source>
</reference>
<evidence type="ECO:0000256" key="11">
    <source>
        <dbReference type="SAM" id="Phobius"/>
    </source>
</evidence>
<dbReference type="EMBL" id="FNPB01000002">
    <property type="protein sequence ID" value="SDX76192.1"/>
    <property type="molecule type" value="Genomic_DNA"/>
</dbReference>
<evidence type="ECO:0000256" key="5">
    <source>
        <dbReference type="ARBA" id="ARBA00022826"/>
    </source>
</evidence>
<dbReference type="GO" id="GO:0016020">
    <property type="term" value="C:membrane"/>
    <property type="evidence" value="ECO:0007669"/>
    <property type="project" value="UniProtKB-SubCell"/>
</dbReference>
<evidence type="ECO:0000256" key="3">
    <source>
        <dbReference type="ARBA" id="ARBA00022538"/>
    </source>
</evidence>
<dbReference type="InterPro" id="IPR005821">
    <property type="entry name" value="Ion_trans_dom"/>
</dbReference>
<keyword evidence="6" id="KW-0630">Potassium</keyword>
<dbReference type="Pfam" id="PF00520">
    <property type="entry name" value="Ion_trans"/>
    <property type="match status" value="1"/>
</dbReference>
<dbReference type="Proteomes" id="UP000199170">
    <property type="component" value="Unassembled WGS sequence"/>
</dbReference>
<dbReference type="Gene3D" id="1.20.120.350">
    <property type="entry name" value="Voltage-gated potassium channels. Chain C"/>
    <property type="match status" value="1"/>
</dbReference>
<gene>
    <name evidence="13" type="ORF">SAMN04487946_102172</name>
</gene>
<feature type="transmembrane region" description="Helical" evidence="11">
    <location>
        <begin position="61"/>
        <end position="80"/>
    </location>
</feature>
<evidence type="ECO:0000313" key="14">
    <source>
        <dbReference type="Proteomes" id="UP000199170"/>
    </source>
</evidence>
<proteinExistence type="predicted"/>
<dbReference type="PANTHER" id="PTHR10027:SF10">
    <property type="entry name" value="SLOWPOKE 2, ISOFORM D"/>
    <property type="match status" value="1"/>
</dbReference>
<evidence type="ECO:0000313" key="13">
    <source>
        <dbReference type="EMBL" id="SDX76192.1"/>
    </source>
</evidence>
<dbReference type="InterPro" id="IPR047871">
    <property type="entry name" value="K_chnl_Slo-like"/>
</dbReference>
<sequence>MGPDVSAPGERDRRELVQFYLLDHETVLGKAIDIGLLGLNLLFVGVVVAETYPIAASLRALLWNLEVGVAFIFAGEYLLRLYGAPDRRAEFLNGYMLIDLIAIVPTLLVFLSPVSISALEIGFLRALRVIRVLRFYRFTDDAEFFFGTVTDNTLRAGRLLLTIVILLFVSAGVFYSVEQAANPNVTTFGDAFYYAVITLTTTGFGDIIPVTTAGRWVSVGSILAAIIVIPRQASTFVKEWTSKEKINVTCPQCGLEYHDRDASHCKACGHVVYQEFDSRAE</sequence>
<dbReference type="STRING" id="660517.SAMN04487946_102172"/>
<evidence type="ECO:0000256" key="10">
    <source>
        <dbReference type="ARBA" id="ARBA00023303"/>
    </source>
</evidence>
<dbReference type="OrthoDB" id="56871at2157"/>
<evidence type="ECO:0000256" key="4">
    <source>
        <dbReference type="ARBA" id="ARBA00022692"/>
    </source>
</evidence>
<keyword evidence="4 11" id="KW-0812">Transmembrane</keyword>